<evidence type="ECO:0000256" key="2">
    <source>
        <dbReference type="ARBA" id="ARBA00022777"/>
    </source>
</evidence>
<evidence type="ECO:0000259" key="6">
    <source>
        <dbReference type="PROSITE" id="PS50112"/>
    </source>
</evidence>
<dbReference type="PANTHER" id="PTHR44757">
    <property type="entry name" value="DIGUANYLATE CYCLASE DGCP"/>
    <property type="match status" value="1"/>
</dbReference>
<dbReference type="Gene3D" id="3.20.20.450">
    <property type="entry name" value="EAL domain"/>
    <property type="match status" value="1"/>
</dbReference>
<dbReference type="InterPro" id="IPR000160">
    <property type="entry name" value="GGDEF_dom"/>
</dbReference>
<dbReference type="InterPro" id="IPR001610">
    <property type="entry name" value="PAC"/>
</dbReference>
<dbReference type="InterPro" id="IPR001789">
    <property type="entry name" value="Sig_transdc_resp-reg_receiver"/>
</dbReference>
<dbReference type="SMART" id="SM00052">
    <property type="entry name" value="EAL"/>
    <property type="match status" value="1"/>
</dbReference>
<evidence type="ECO:0000256" key="4">
    <source>
        <dbReference type="SAM" id="Coils"/>
    </source>
</evidence>
<dbReference type="InterPro" id="IPR043128">
    <property type="entry name" value="Rev_trsase/Diguanyl_cyclase"/>
</dbReference>
<evidence type="ECO:0000259" key="5">
    <source>
        <dbReference type="PROSITE" id="PS50110"/>
    </source>
</evidence>
<feature type="coiled-coil region" evidence="4">
    <location>
        <begin position="125"/>
        <end position="152"/>
    </location>
</feature>
<dbReference type="SUPFAM" id="SSF55781">
    <property type="entry name" value="GAF domain-like"/>
    <property type="match status" value="1"/>
</dbReference>
<dbReference type="InterPro" id="IPR013767">
    <property type="entry name" value="PAS_fold"/>
</dbReference>
<evidence type="ECO:0000256" key="1">
    <source>
        <dbReference type="ARBA" id="ARBA00022679"/>
    </source>
</evidence>
<evidence type="ECO:0000259" key="8">
    <source>
        <dbReference type="PROSITE" id="PS50883"/>
    </source>
</evidence>
<sequence>MTIPCPLKVLLVEDSSADAELIAHILRKLGTEVEFRRVDNAFKLRATIAEFAPHVILSDFTMPGFSGHDALEVVSEVAPEVPFVFVSNTIGEDVAIEALQRGAADYVLKDNLRRLPPAVERALRTAQERNERERMERALRESEERYRSIVESSQDWIWETDRDGRLSYSNGAVERVLGHDAASIGGRPWATLLHADDRGLADALMREADAAAPWQDLRLRFVHRDGSVRVLESTGMPLRDGEGHTIGFRGLNHDVTAHLAQESRIQHLARLHAVLSALGNAVLRAGTRQGVLDAACRVAVEQGGFLGACIRQLGDAEASIVSSYGDDRALDAVLAVSRRARAMPDAAQWAPALRALNFSAATIVSDLATDTRIPAWARQDWQAGGIHAQAVLPVGAPPWAAIGLYAGEAQRFGEEEIALFERLADEIDFAVQFISKSEQLEYLAYHNPVSGLPNRAAFQKRLRERLKQGPMMVALTDVDRFAAINESHGRAFGDALLRELGRRLCERMGEEALVAHLEADTFAVACSPAGGTEDEAARLDDLLQAIHHEPFAIDGREVRIELRAGFVLTQAGEDPEALEHHAAAALLEGERRKLRTYAFGDELRGRASRRLELEHELRAAIEEEQFELFYQPKFNTATQNLIGAEALIRWRHPERGLLAPGEFISVLEESTLIVQAGHWAMRKALHTALQWREWHPGFRIAVNVSAQELHHSGFLDGCRGLLLPHVADQPLDIEITESVLVDDIEHSMHVLDALRDLGCRVSIDDFGTGYSSLNYLARLPSDEIKIDRSFIALITESPETMALVTNIIGLAHSLSLKVVAEGVEEHEQAKLLRLLRCDVLQGYLLGRPMSAEAFESALLAGTAQET</sequence>
<organism evidence="10 11">
    <name type="scientific">Lysobacter yangpyeongensis</name>
    <dbReference type="NCBI Taxonomy" id="346182"/>
    <lineage>
        <taxon>Bacteria</taxon>
        <taxon>Pseudomonadati</taxon>
        <taxon>Pseudomonadota</taxon>
        <taxon>Gammaproteobacteria</taxon>
        <taxon>Lysobacterales</taxon>
        <taxon>Lysobacteraceae</taxon>
        <taxon>Lysobacter</taxon>
    </lineage>
</organism>
<feature type="domain" description="Response regulatory" evidence="5">
    <location>
        <begin position="8"/>
        <end position="124"/>
    </location>
</feature>
<dbReference type="Pfam" id="PF00563">
    <property type="entry name" value="EAL"/>
    <property type="match status" value="1"/>
</dbReference>
<dbReference type="InterPro" id="IPR000700">
    <property type="entry name" value="PAS-assoc_C"/>
</dbReference>
<dbReference type="Pfam" id="PF13185">
    <property type="entry name" value="GAF_2"/>
    <property type="match status" value="1"/>
</dbReference>
<comment type="caution">
    <text evidence="10">The sequence shown here is derived from an EMBL/GenBank/DDBJ whole genome shotgun (WGS) entry which is preliminary data.</text>
</comment>
<evidence type="ECO:0000313" key="10">
    <source>
        <dbReference type="EMBL" id="MFC5570363.1"/>
    </source>
</evidence>
<dbReference type="InterPro" id="IPR029016">
    <property type="entry name" value="GAF-like_dom_sf"/>
</dbReference>
<dbReference type="Proteomes" id="UP001596036">
    <property type="component" value="Unassembled WGS sequence"/>
</dbReference>
<dbReference type="InterPro" id="IPR035965">
    <property type="entry name" value="PAS-like_dom_sf"/>
</dbReference>
<feature type="domain" description="GGDEF" evidence="9">
    <location>
        <begin position="469"/>
        <end position="602"/>
    </location>
</feature>
<dbReference type="InterPro" id="IPR029787">
    <property type="entry name" value="Nucleotide_cyclase"/>
</dbReference>
<dbReference type="SUPFAM" id="SSF141868">
    <property type="entry name" value="EAL domain-like"/>
    <property type="match status" value="1"/>
</dbReference>
<dbReference type="Gene3D" id="3.40.50.2300">
    <property type="match status" value="1"/>
</dbReference>
<gene>
    <name evidence="10" type="ORF">ACFPN1_09870</name>
</gene>
<dbReference type="SUPFAM" id="SSF55073">
    <property type="entry name" value="Nucleotide cyclase"/>
    <property type="match status" value="1"/>
</dbReference>
<dbReference type="InterPro" id="IPR001633">
    <property type="entry name" value="EAL_dom"/>
</dbReference>
<dbReference type="PROSITE" id="PS50887">
    <property type="entry name" value="GGDEF"/>
    <property type="match status" value="1"/>
</dbReference>
<dbReference type="Pfam" id="PF00990">
    <property type="entry name" value="GGDEF"/>
    <property type="match status" value="1"/>
</dbReference>
<feature type="domain" description="EAL" evidence="8">
    <location>
        <begin position="610"/>
        <end position="862"/>
    </location>
</feature>
<dbReference type="InterPro" id="IPR052155">
    <property type="entry name" value="Biofilm_reg_signaling"/>
</dbReference>
<dbReference type="SMART" id="SM00091">
    <property type="entry name" value="PAS"/>
    <property type="match status" value="1"/>
</dbReference>
<dbReference type="Pfam" id="PF00989">
    <property type="entry name" value="PAS"/>
    <property type="match status" value="1"/>
</dbReference>
<dbReference type="SMART" id="SM00267">
    <property type="entry name" value="GGDEF"/>
    <property type="match status" value="1"/>
</dbReference>
<accession>A0ABW0SMM5</accession>
<dbReference type="PROSITE" id="PS50883">
    <property type="entry name" value="EAL"/>
    <property type="match status" value="1"/>
</dbReference>
<proteinExistence type="predicted"/>
<dbReference type="Gene3D" id="3.30.450.40">
    <property type="match status" value="1"/>
</dbReference>
<protein>
    <submittedName>
        <fullName evidence="10">EAL domain-containing protein</fullName>
    </submittedName>
</protein>
<dbReference type="InterPro" id="IPR000014">
    <property type="entry name" value="PAS"/>
</dbReference>
<dbReference type="PROSITE" id="PS50113">
    <property type="entry name" value="PAC"/>
    <property type="match status" value="1"/>
</dbReference>
<dbReference type="RefSeq" id="WP_386754731.1">
    <property type="nucleotide sequence ID" value="NZ_JBHSNM010000002.1"/>
</dbReference>
<dbReference type="InterPro" id="IPR011006">
    <property type="entry name" value="CheY-like_superfamily"/>
</dbReference>
<dbReference type="CDD" id="cd01949">
    <property type="entry name" value="GGDEF"/>
    <property type="match status" value="1"/>
</dbReference>
<name>A0ABW0SMM5_9GAMM</name>
<feature type="modified residue" description="4-aspartylphosphate" evidence="3">
    <location>
        <position position="59"/>
    </location>
</feature>
<keyword evidence="1" id="KW-0808">Transferase</keyword>
<dbReference type="PANTHER" id="PTHR44757:SF2">
    <property type="entry name" value="BIOFILM ARCHITECTURE MAINTENANCE PROTEIN MBAA"/>
    <property type="match status" value="1"/>
</dbReference>
<keyword evidence="2" id="KW-0418">Kinase</keyword>
<evidence type="ECO:0000259" key="9">
    <source>
        <dbReference type="PROSITE" id="PS50887"/>
    </source>
</evidence>
<keyword evidence="11" id="KW-1185">Reference proteome</keyword>
<dbReference type="PROSITE" id="PS50110">
    <property type="entry name" value="RESPONSE_REGULATORY"/>
    <property type="match status" value="1"/>
</dbReference>
<dbReference type="Gene3D" id="3.30.450.20">
    <property type="entry name" value="PAS domain"/>
    <property type="match status" value="1"/>
</dbReference>
<keyword evidence="4" id="KW-0175">Coiled coil</keyword>
<dbReference type="CDD" id="cd01948">
    <property type="entry name" value="EAL"/>
    <property type="match status" value="1"/>
</dbReference>
<feature type="domain" description="PAC" evidence="7">
    <location>
        <begin position="215"/>
        <end position="267"/>
    </location>
</feature>
<dbReference type="CDD" id="cd00156">
    <property type="entry name" value="REC"/>
    <property type="match status" value="1"/>
</dbReference>
<evidence type="ECO:0000313" key="11">
    <source>
        <dbReference type="Proteomes" id="UP001596036"/>
    </source>
</evidence>
<dbReference type="InterPro" id="IPR035919">
    <property type="entry name" value="EAL_sf"/>
</dbReference>
<keyword evidence="3" id="KW-0597">Phosphoprotein</keyword>
<dbReference type="Pfam" id="PF00072">
    <property type="entry name" value="Response_reg"/>
    <property type="match status" value="1"/>
</dbReference>
<evidence type="ECO:0000259" key="7">
    <source>
        <dbReference type="PROSITE" id="PS50113"/>
    </source>
</evidence>
<evidence type="ECO:0000256" key="3">
    <source>
        <dbReference type="PROSITE-ProRule" id="PRU00169"/>
    </source>
</evidence>
<dbReference type="PROSITE" id="PS50112">
    <property type="entry name" value="PAS"/>
    <property type="match status" value="1"/>
</dbReference>
<dbReference type="SUPFAM" id="SSF55785">
    <property type="entry name" value="PYP-like sensor domain (PAS domain)"/>
    <property type="match status" value="1"/>
</dbReference>
<dbReference type="Gene3D" id="3.30.70.270">
    <property type="match status" value="1"/>
</dbReference>
<dbReference type="SMART" id="SM00086">
    <property type="entry name" value="PAC"/>
    <property type="match status" value="1"/>
</dbReference>
<dbReference type="CDD" id="cd00130">
    <property type="entry name" value="PAS"/>
    <property type="match status" value="1"/>
</dbReference>
<dbReference type="EMBL" id="JBHSNM010000002">
    <property type="protein sequence ID" value="MFC5570363.1"/>
    <property type="molecule type" value="Genomic_DNA"/>
</dbReference>
<dbReference type="InterPro" id="IPR003018">
    <property type="entry name" value="GAF"/>
</dbReference>
<dbReference type="SMART" id="SM00448">
    <property type="entry name" value="REC"/>
    <property type="match status" value="1"/>
</dbReference>
<feature type="domain" description="PAS" evidence="6">
    <location>
        <begin position="142"/>
        <end position="198"/>
    </location>
</feature>
<dbReference type="NCBIfam" id="TIGR00254">
    <property type="entry name" value="GGDEF"/>
    <property type="match status" value="1"/>
</dbReference>
<reference evidence="11" key="1">
    <citation type="journal article" date="2019" name="Int. J. Syst. Evol. Microbiol.">
        <title>The Global Catalogue of Microorganisms (GCM) 10K type strain sequencing project: providing services to taxonomists for standard genome sequencing and annotation.</title>
        <authorList>
            <consortium name="The Broad Institute Genomics Platform"/>
            <consortium name="The Broad Institute Genome Sequencing Center for Infectious Disease"/>
            <person name="Wu L."/>
            <person name="Ma J."/>
        </authorList>
    </citation>
    <scope>NUCLEOTIDE SEQUENCE [LARGE SCALE GENOMIC DNA]</scope>
    <source>
        <strain evidence="11">KACC 11407</strain>
    </source>
</reference>
<dbReference type="SUPFAM" id="SSF52172">
    <property type="entry name" value="CheY-like"/>
    <property type="match status" value="1"/>
</dbReference>
<dbReference type="NCBIfam" id="TIGR00229">
    <property type="entry name" value="sensory_box"/>
    <property type="match status" value="1"/>
</dbReference>